<dbReference type="Proteomes" id="UP000281553">
    <property type="component" value="Unassembled WGS sequence"/>
</dbReference>
<name>A0A3P7M0V6_DIBLA</name>
<protein>
    <submittedName>
        <fullName evidence="2">Uncharacterized protein</fullName>
    </submittedName>
</protein>
<dbReference type="EMBL" id="UYRU01052650">
    <property type="protein sequence ID" value="VDN11961.1"/>
    <property type="molecule type" value="Genomic_DNA"/>
</dbReference>
<accession>A0A3P7M0V6</accession>
<keyword evidence="3" id="KW-1185">Reference proteome</keyword>
<evidence type="ECO:0000313" key="2">
    <source>
        <dbReference type="EMBL" id="VDN11961.1"/>
    </source>
</evidence>
<feature type="compositionally biased region" description="Basic and acidic residues" evidence="1">
    <location>
        <begin position="842"/>
        <end position="852"/>
    </location>
</feature>
<dbReference type="AlphaFoldDB" id="A0A3P7M0V6"/>
<dbReference type="OrthoDB" id="423283at2759"/>
<feature type="region of interest" description="Disordered" evidence="1">
    <location>
        <begin position="656"/>
        <end position="676"/>
    </location>
</feature>
<sequence length="1231" mass="133472">MNECVLNGHAPQSLAVFCGILHQISELMLCSKQETQCIENLVVAVTTNLFAFLGVLLPTPSSPVADTAVGLHLIALMFTRCRFVCAQMVHKYSLVSVLTALLTGDVDTLLSHPLPVLLNVGESSSTPSSYVGSQSLAALEGKEDLFMLAAIILDQYERAVGAIRLRKKAVELYKDCHSWSCGATRAQWSIDRNRYAIEFPTMTQVNLSSSTTQMTDYESMLLNMESPEGLSTDLRRSLCLALLRRFDRPTGKPLSAECLNSFLRLLLRLTASSFDDAETVANADCLRILFTLSHPFEFSSQYSAFIFDDPSTVTATLQQILNKFAEGVCSSCRDLFYLLSLCAPLVAKAEDLAIRLMKETFSLVVDEKSIEDGVPPKSFSIANPLETSANDVTVDLSPELNSRQKHIVVFIIEALVKPPTPASATVNAPAQTPDGWSHAAKMVEGNNMSNKPISGSEAQSHGNNPEEPASLYVGLSKLDYLRYLVDLAITSRKVAEFIAKYTVEGVKGTGDRSSFVSYLLTTELREQANMDLTVLLLETLVFNTCLPTQSAIISEFKSSLRDIAAAGLALLNDPDEGHKRNQRIIAHMRFLDQLLFLPPPISLHVIKQIYKRQIPCDITKLLALANCNLTNTQQTLNFIVKVLEILTESVQHNRADLPAPGRQQHHHHQQQHQQRHQNYVTVMTTVADDLHSATETANPVISSLAPSVEGEPMLAMEHVDITESRSPEESSSTADIHAQASDLSFSDSVFSRGDIVVHSLSGLQDLSRQGMRQSSDTWALAETASDQDDSDGGNTENGLLILDDDEEDEGSAGQGGETDNSQDGGEEDVEDRRNMSGSTRRRNSDSFDRYSIEDDDDREDHSGGRSLNVFSRNRLSPILGATESMMFGSHAATFSGGGALSVAQTNALQNLQLTLPAQHPLLQSPHSHYPSDDVPLRNGGSSAGGFSNPPAPRHQPFVSTPNVPNNLTSSRDGPVISILLPSSRVAVSGSSSTNVRFGRSNPAAQLPLVLRTSFNRQRLTAGGSGATAAAVIATPSVGGSGLNRRPYEVYNSGSHSSTQRNRRRGNAPQATLASSSQPSAQHSQQEADALAWEMLSNEFRERLAAHQASVNNAVTPVYTTTEATADNSGAAAQVPSLLPSTEEQPPLSGSTDDRYIRTGVLSEWAPPRAPDELASDVVPQASMEHQGTSQSDLGVTELFHLIENAFGWSNFWGTGKSIVILGRLSQTLGAH</sequence>
<evidence type="ECO:0000313" key="3">
    <source>
        <dbReference type="Proteomes" id="UP000281553"/>
    </source>
</evidence>
<feature type="region of interest" description="Disordered" evidence="1">
    <location>
        <begin position="1036"/>
        <end position="1087"/>
    </location>
</feature>
<feature type="region of interest" description="Disordered" evidence="1">
    <location>
        <begin position="806"/>
        <end position="868"/>
    </location>
</feature>
<reference evidence="2 3" key="1">
    <citation type="submission" date="2018-11" db="EMBL/GenBank/DDBJ databases">
        <authorList>
            <consortium name="Pathogen Informatics"/>
        </authorList>
    </citation>
    <scope>NUCLEOTIDE SEQUENCE [LARGE SCALE GENOMIC DNA]</scope>
</reference>
<feature type="compositionally biased region" description="Polar residues" evidence="1">
    <location>
        <begin position="447"/>
        <end position="463"/>
    </location>
</feature>
<gene>
    <name evidence="2" type="ORF">DILT_LOCUS7792</name>
</gene>
<feature type="compositionally biased region" description="Polar residues" evidence="1">
    <location>
        <begin position="1138"/>
        <end position="1150"/>
    </location>
</feature>
<proteinExistence type="predicted"/>
<feature type="compositionally biased region" description="Basic residues" evidence="1">
    <location>
        <begin position="663"/>
        <end position="675"/>
    </location>
</feature>
<feature type="region of interest" description="Disordered" evidence="1">
    <location>
        <begin position="447"/>
        <end position="466"/>
    </location>
</feature>
<feature type="compositionally biased region" description="Polar residues" evidence="1">
    <location>
        <begin position="957"/>
        <end position="969"/>
    </location>
</feature>
<feature type="region of interest" description="Disordered" evidence="1">
    <location>
        <begin position="1124"/>
        <end position="1153"/>
    </location>
</feature>
<feature type="region of interest" description="Disordered" evidence="1">
    <location>
        <begin position="921"/>
        <end position="969"/>
    </location>
</feature>
<organism evidence="2 3">
    <name type="scientific">Dibothriocephalus latus</name>
    <name type="common">Fish tapeworm</name>
    <name type="synonym">Diphyllobothrium latum</name>
    <dbReference type="NCBI Taxonomy" id="60516"/>
    <lineage>
        <taxon>Eukaryota</taxon>
        <taxon>Metazoa</taxon>
        <taxon>Spiralia</taxon>
        <taxon>Lophotrochozoa</taxon>
        <taxon>Platyhelminthes</taxon>
        <taxon>Cestoda</taxon>
        <taxon>Eucestoda</taxon>
        <taxon>Diphyllobothriidea</taxon>
        <taxon>Diphyllobothriidae</taxon>
        <taxon>Dibothriocephalus</taxon>
    </lineage>
</organism>
<evidence type="ECO:0000256" key="1">
    <source>
        <dbReference type="SAM" id="MobiDB-lite"/>
    </source>
</evidence>
<feature type="compositionally biased region" description="Low complexity" evidence="1">
    <location>
        <begin position="1073"/>
        <end position="1087"/>
    </location>
</feature>